<protein>
    <submittedName>
        <fullName evidence="2">Uncharacterized protein</fullName>
    </submittedName>
</protein>
<comment type="caution">
    <text evidence="2">The sequence shown here is derived from an EMBL/GenBank/DDBJ whole genome shotgun (WGS) entry which is preliminary data.</text>
</comment>
<reference evidence="3" key="1">
    <citation type="submission" date="2017-09" db="EMBL/GenBank/DDBJ databases">
        <title>Depth-based differentiation of microbial function through sediment-hosted aquifers and enrichment of novel symbionts in the deep terrestrial subsurface.</title>
        <authorList>
            <person name="Probst A.J."/>
            <person name="Ladd B."/>
            <person name="Jarett J.K."/>
            <person name="Geller-Mcgrath D.E."/>
            <person name="Sieber C.M.K."/>
            <person name="Emerson J.B."/>
            <person name="Anantharaman K."/>
            <person name="Thomas B.C."/>
            <person name="Malmstrom R."/>
            <person name="Stieglmeier M."/>
            <person name="Klingl A."/>
            <person name="Woyke T."/>
            <person name="Ryan C.M."/>
            <person name="Banfield J.F."/>
        </authorList>
    </citation>
    <scope>NUCLEOTIDE SEQUENCE [LARGE SCALE GENOMIC DNA]</scope>
</reference>
<feature type="region of interest" description="Disordered" evidence="1">
    <location>
        <begin position="1"/>
        <end position="22"/>
    </location>
</feature>
<evidence type="ECO:0000313" key="2">
    <source>
        <dbReference type="EMBL" id="PJB82926.1"/>
    </source>
</evidence>
<accession>A0A2M8D739</accession>
<organism evidence="2 3">
    <name type="scientific">Candidatus Yonathbacteria bacterium CG_4_9_14_0_8_um_filter_46_47</name>
    <dbReference type="NCBI Taxonomy" id="1975106"/>
    <lineage>
        <taxon>Bacteria</taxon>
        <taxon>Candidatus Yonathiibacteriota</taxon>
    </lineage>
</organism>
<dbReference type="AlphaFoldDB" id="A0A2M8D739"/>
<proteinExistence type="predicted"/>
<feature type="compositionally biased region" description="Polar residues" evidence="1">
    <location>
        <begin position="1"/>
        <end position="10"/>
    </location>
</feature>
<dbReference type="Proteomes" id="UP000229236">
    <property type="component" value="Unassembled WGS sequence"/>
</dbReference>
<evidence type="ECO:0000313" key="3">
    <source>
        <dbReference type="Proteomes" id="UP000229236"/>
    </source>
</evidence>
<sequence>MRHIQESSNFEGGAESHKGHSRLQDDVDKILHRHVHLFLKDKASSMGNQVVDIDIDVVLSEDDELIPSRHALGLTQVSGVTIHAGDIIRSGDHDEHDHEMDVRIYEGVKVRRPSFIRTRAMLRRLFTERLRYH</sequence>
<dbReference type="EMBL" id="PFTM01000047">
    <property type="protein sequence ID" value="PJB82926.1"/>
    <property type="molecule type" value="Genomic_DNA"/>
</dbReference>
<evidence type="ECO:0000256" key="1">
    <source>
        <dbReference type="SAM" id="MobiDB-lite"/>
    </source>
</evidence>
<gene>
    <name evidence="2" type="ORF">CO088_02710</name>
</gene>
<name>A0A2M8D739_9BACT</name>